<keyword evidence="3" id="KW-0548">Nucleotidyltransferase</keyword>
<evidence type="ECO:0000256" key="3">
    <source>
        <dbReference type="ARBA" id="ARBA00022695"/>
    </source>
</evidence>
<dbReference type="Proteomes" id="UP000243862">
    <property type="component" value="Segment RNA 1"/>
</dbReference>
<dbReference type="InterPro" id="IPR001205">
    <property type="entry name" value="RNA-dir_pol_C"/>
</dbReference>
<dbReference type="InterPro" id="IPR043502">
    <property type="entry name" value="DNA/RNA_pol_sf"/>
</dbReference>
<evidence type="ECO:0000256" key="4">
    <source>
        <dbReference type="ARBA" id="ARBA00022741"/>
    </source>
</evidence>
<evidence type="ECO:0000256" key="5">
    <source>
        <dbReference type="ARBA" id="ARBA00022953"/>
    </source>
</evidence>
<dbReference type="Pfam" id="PF00680">
    <property type="entry name" value="RdRP_1"/>
    <property type="match status" value="1"/>
</dbReference>
<keyword evidence="5" id="KW-0693">Viral RNA replication</keyword>
<evidence type="ECO:0000256" key="1">
    <source>
        <dbReference type="ARBA" id="ARBA00022484"/>
    </source>
</evidence>
<feature type="transmembrane region" description="Helical" evidence="6">
    <location>
        <begin position="302"/>
        <end position="321"/>
    </location>
</feature>
<keyword evidence="6" id="KW-0812">Transmembrane</keyword>
<organism evidence="8 9">
    <name type="scientific">Heterobasidion partitivirus P</name>
    <dbReference type="NCBI Taxonomy" id="159132"/>
    <lineage>
        <taxon>Viruses</taxon>
        <taxon>Riboviria</taxon>
        <taxon>Orthornavirae</taxon>
        <taxon>Pisuviricota</taxon>
        <taxon>Duplopiviricetes</taxon>
        <taxon>Durnavirales</taxon>
        <taxon>Partitiviridae</taxon>
        <taxon>Betapartitivirus</taxon>
        <taxon>Betapartitivirus piheterobasidion</taxon>
    </lineage>
</organism>
<name>Q8QY51_9VIRU</name>
<dbReference type="GeneID" id="40526129"/>
<dbReference type="EMBL" id="AF473549">
    <property type="protein sequence ID" value="AAL79540.1"/>
    <property type="molecule type" value="Genomic_RNA"/>
</dbReference>
<keyword evidence="9" id="KW-1185">Reference proteome</keyword>
<proteinExistence type="predicted"/>
<dbReference type="Gene3D" id="3.30.70.270">
    <property type="match status" value="1"/>
</dbReference>
<feature type="transmembrane region" description="Helical" evidence="6">
    <location>
        <begin position="105"/>
        <end position="125"/>
    </location>
</feature>
<evidence type="ECO:0000313" key="8">
    <source>
        <dbReference type="EMBL" id="AAL79540.1"/>
    </source>
</evidence>
<dbReference type="GO" id="GO:0000166">
    <property type="term" value="F:nucleotide binding"/>
    <property type="evidence" value="ECO:0007669"/>
    <property type="project" value="UniProtKB-KW"/>
</dbReference>
<dbReference type="SUPFAM" id="SSF56672">
    <property type="entry name" value="DNA/RNA polymerases"/>
    <property type="match status" value="1"/>
</dbReference>
<keyword evidence="6" id="KW-1133">Transmembrane helix</keyword>
<accession>Q8QY51</accession>
<feature type="transmembrane region" description="Helical" evidence="6">
    <location>
        <begin position="471"/>
        <end position="495"/>
    </location>
</feature>
<keyword evidence="1" id="KW-0696">RNA-directed RNA polymerase</keyword>
<dbReference type="KEGG" id="vg:40526129"/>
<keyword evidence="2" id="KW-0808">Transferase</keyword>
<evidence type="ECO:0000256" key="2">
    <source>
        <dbReference type="ARBA" id="ARBA00022679"/>
    </source>
</evidence>
<keyword evidence="6" id="KW-0472">Membrane</keyword>
<evidence type="ECO:0000313" key="9">
    <source>
        <dbReference type="Proteomes" id="UP000243862"/>
    </source>
</evidence>
<dbReference type="RefSeq" id="YP_009665970.1">
    <property type="nucleotide sequence ID" value="NC_043393.1"/>
</dbReference>
<reference evidence="8" key="1">
    <citation type="thesis" date="2001" institute="Swedish University of Agricultural Sciences">
        <title>Double-stranded RNA elements in the root rot fungus Heterobasidion annosum.</title>
        <authorList>
            <person name="Ihrmark K."/>
        </authorList>
    </citation>
    <scope>NUCLEOTIDE SEQUENCE</scope>
</reference>
<feature type="domain" description="RNA-directed RNA polymerase C-terminal" evidence="7">
    <location>
        <begin position="469"/>
        <end position="617"/>
    </location>
</feature>
<dbReference type="GO" id="GO:0006351">
    <property type="term" value="P:DNA-templated transcription"/>
    <property type="evidence" value="ECO:0007669"/>
    <property type="project" value="InterPro"/>
</dbReference>
<evidence type="ECO:0000259" key="7">
    <source>
        <dbReference type="Pfam" id="PF00680"/>
    </source>
</evidence>
<protein>
    <submittedName>
        <fullName evidence="8">RNA dependent RNA polymerase</fullName>
    </submittedName>
</protein>
<dbReference type="GO" id="GO:0003968">
    <property type="term" value="F:RNA-directed RNA polymerase activity"/>
    <property type="evidence" value="ECO:0007669"/>
    <property type="project" value="UniProtKB-KW"/>
</dbReference>
<dbReference type="InterPro" id="IPR043128">
    <property type="entry name" value="Rev_trsase/Diguanyl_cyclase"/>
</dbReference>
<evidence type="ECO:0000256" key="6">
    <source>
        <dbReference type="SAM" id="Phobius"/>
    </source>
</evidence>
<keyword evidence="4" id="KW-0547">Nucleotide-binding</keyword>
<feature type="transmembrane region" description="Helical" evidence="6">
    <location>
        <begin position="365"/>
        <end position="383"/>
    </location>
</feature>
<sequence length="734" mass="86666">MPHYQIPPYDIPPVVSDVNFDTESFQPHEKYRELLETYRLSSTDGNLKAIQDFVSEYDFQYFMPTGIETLPDNRVPAPGIRALPQFRFHPVAALNRFRSIPRTGFNALWTIVNLLATSFMSYVYVISDYCRPAGNIDAIFENFNQAVSPVKDVTSQRLNEIMILIFHFLPIVPHPPVNFPDLRFYKWSLVTSADYHAHHSSDMQNESTRYWTHLRDTSQLEDRFDYSKNPRSKGFFFNSLLLRCRRIVHNIKYTGWPIPHDPSESKTSFLQRMLYWTLMNPTVMYVRSQISKITKLKVRPVYNAPMLFLMLEAMLTLGLMAQCRKPDNCILWSYETIRGGMHELHRISTEFNVFMGFDYSRFDQLAPFTIIYHFWATFIPMIIRVDRGYQQSTIYTKDQYAYDFEKKYDNLDKSEPKFQEFAKKSNNLFPKHVVAFSFVIFNILSFIWWWYVFMVFITPDGYGYVRLLAGVPSGIFMTQILDSFVNLFIFVDALLEFGFSIDQIKCFRLFIQGDDNLVFYLGDLTRIFDFYEWYPEYALDRWHMIVSPDKSWITRLRTKIEVLGYTNANGMPHRDVSKLIATLAYPERTILDKNRYPILMSRAIGIAYANAGHDHAVHQLCYHAYLDARKKSNLSASELKEIIIPYQKLGFYEIFSVNIEELFPTLVRNLDRFPTFYEIRDNLSKWHGPHDIYPMWPLQFTDRPDFINPDETPITLYDFMTKINLHIPLHHDVL</sequence>
<dbReference type="GO" id="GO:0003723">
    <property type="term" value="F:RNA binding"/>
    <property type="evidence" value="ECO:0007669"/>
    <property type="project" value="InterPro"/>
</dbReference>
<feature type="transmembrane region" description="Helical" evidence="6">
    <location>
        <begin position="433"/>
        <end position="451"/>
    </location>
</feature>
<reference evidence="8" key="2">
    <citation type="submission" date="2002-01" db="EMBL/GenBank/DDBJ databases">
        <authorList>
            <person name="Ihrmark K."/>
        </authorList>
    </citation>
    <scope>NUCLEOTIDE SEQUENCE [LARGE SCALE GENOMIC DNA]</scope>
</reference>